<dbReference type="Proteomes" id="UP000035740">
    <property type="component" value="Unassembled WGS sequence"/>
</dbReference>
<protein>
    <submittedName>
        <fullName evidence="1">Uncharacterized protein</fullName>
    </submittedName>
</protein>
<dbReference type="Gramene" id="KMS94069">
    <property type="protein sequence ID" value="KMS94069"/>
    <property type="gene ID" value="BVRB_025110"/>
</dbReference>
<evidence type="ECO:0000313" key="1">
    <source>
        <dbReference type="EMBL" id="KMS94069.1"/>
    </source>
</evidence>
<feature type="non-terminal residue" evidence="1">
    <location>
        <position position="1"/>
    </location>
</feature>
<name>A0A0J8AZ81_BETVV</name>
<keyword evidence="2" id="KW-1185">Reference proteome</keyword>
<gene>
    <name evidence="1" type="ORF">BVRB_025110</name>
</gene>
<reference evidence="1 2" key="1">
    <citation type="journal article" date="2014" name="Nature">
        <title>The genome of the recently domesticated crop plant sugar beet (Beta vulgaris).</title>
        <authorList>
            <person name="Dohm J.C."/>
            <person name="Minoche A.E."/>
            <person name="Holtgrawe D."/>
            <person name="Capella-Gutierrez S."/>
            <person name="Zakrzewski F."/>
            <person name="Tafer H."/>
            <person name="Rupp O."/>
            <person name="Sorensen T.R."/>
            <person name="Stracke R."/>
            <person name="Reinhardt R."/>
            <person name="Goesmann A."/>
            <person name="Kraft T."/>
            <person name="Schulz B."/>
            <person name="Stadler P.F."/>
            <person name="Schmidt T."/>
            <person name="Gabaldon T."/>
            <person name="Lehrach H."/>
            <person name="Weisshaar B."/>
            <person name="Himmelbauer H."/>
        </authorList>
    </citation>
    <scope>NUCLEOTIDE SEQUENCE [LARGE SCALE GENOMIC DNA]</scope>
    <source>
        <tissue evidence="1">Taproot</tissue>
    </source>
</reference>
<organism evidence="1 2">
    <name type="scientific">Beta vulgaris subsp. vulgaris</name>
    <name type="common">Beet</name>
    <dbReference type="NCBI Taxonomy" id="3555"/>
    <lineage>
        <taxon>Eukaryota</taxon>
        <taxon>Viridiplantae</taxon>
        <taxon>Streptophyta</taxon>
        <taxon>Embryophyta</taxon>
        <taxon>Tracheophyta</taxon>
        <taxon>Spermatophyta</taxon>
        <taxon>Magnoliopsida</taxon>
        <taxon>eudicotyledons</taxon>
        <taxon>Gunneridae</taxon>
        <taxon>Pentapetalae</taxon>
        <taxon>Caryophyllales</taxon>
        <taxon>Chenopodiaceae</taxon>
        <taxon>Betoideae</taxon>
        <taxon>Beta</taxon>
    </lineage>
</organism>
<dbReference type="AlphaFoldDB" id="A0A0J8AZ81"/>
<dbReference type="EMBL" id="KQ096435">
    <property type="protein sequence ID" value="KMS94069.1"/>
    <property type="molecule type" value="Genomic_DNA"/>
</dbReference>
<proteinExistence type="predicted"/>
<accession>A0A0J8AZ81</accession>
<dbReference type="OrthoDB" id="10648541at2759"/>
<feature type="non-terminal residue" evidence="1">
    <location>
        <position position="196"/>
    </location>
</feature>
<evidence type="ECO:0000313" key="2">
    <source>
        <dbReference type="Proteomes" id="UP000035740"/>
    </source>
</evidence>
<sequence length="196" mass="21823">KVADRGVATVTTVVFGPTSFPSGLTSRSALHSRYRSVHPQYVVFGSASSICSAFAMECLQIAEDRSGAQRRSRQPRPIWNHNVSRRCSADALTTSSYCRSLRSPSSRTHRGITRHRRFHYSCSSEARFPMRQRSDSGLPPLRSLEYGMGPHGAYNGAWKTLPSAPHFSYDDDSFHTPLMLSLDCQAPIEVVNESRS</sequence>